<comment type="caution">
    <text evidence="1">The sequence shown here is derived from an EMBL/GenBank/DDBJ whole genome shotgun (WGS) entry which is preliminary data.</text>
</comment>
<name>A0A847S6N0_9BACT</name>
<organism evidence="1 2">
    <name type="scientific">Chitinophaga varians</name>
    <dbReference type="NCBI Taxonomy" id="2202339"/>
    <lineage>
        <taxon>Bacteria</taxon>
        <taxon>Pseudomonadati</taxon>
        <taxon>Bacteroidota</taxon>
        <taxon>Chitinophagia</taxon>
        <taxon>Chitinophagales</taxon>
        <taxon>Chitinophagaceae</taxon>
        <taxon>Chitinophaga</taxon>
    </lineage>
</organism>
<evidence type="ECO:0000313" key="2">
    <source>
        <dbReference type="Proteomes" id="UP000570474"/>
    </source>
</evidence>
<dbReference type="Proteomes" id="UP000570474">
    <property type="component" value="Unassembled WGS sequence"/>
</dbReference>
<dbReference type="NCBIfam" id="NF038153">
    <property type="entry name" value="lant_leader_L1a"/>
    <property type="match status" value="1"/>
</dbReference>
<protein>
    <recommendedName>
        <fullName evidence="3">Class I lanthipeptide</fullName>
    </recommendedName>
</protein>
<evidence type="ECO:0000313" key="1">
    <source>
        <dbReference type="EMBL" id="NLR68467.1"/>
    </source>
</evidence>
<evidence type="ECO:0008006" key="3">
    <source>
        <dbReference type="Google" id="ProtNLM"/>
    </source>
</evidence>
<sequence>MKKVKTSAAKKLLLGKIKIAALSDEQQAALAGGSATLPSDVICATQGSVCNTRTTCQTARC</sequence>
<accession>A0A847S6N0</accession>
<keyword evidence="2" id="KW-1185">Reference proteome</keyword>
<proteinExistence type="predicted"/>
<gene>
    <name evidence="1" type="ORF">HGH92_29445</name>
</gene>
<dbReference type="RefSeq" id="WP_168874377.1">
    <property type="nucleotide sequence ID" value="NZ_JABAIA010000003.1"/>
</dbReference>
<dbReference type="AlphaFoldDB" id="A0A847S6N0"/>
<dbReference type="EMBL" id="JABAIA010000003">
    <property type="protein sequence ID" value="NLR68467.1"/>
    <property type="molecule type" value="Genomic_DNA"/>
</dbReference>
<dbReference type="InterPro" id="IPR058238">
    <property type="entry name" value="Lant_leader_dom"/>
</dbReference>
<reference evidence="1 2" key="1">
    <citation type="submission" date="2020-04" db="EMBL/GenBank/DDBJ databases">
        <authorList>
            <person name="Yin C."/>
        </authorList>
    </citation>
    <scope>NUCLEOTIDE SEQUENCE [LARGE SCALE GENOMIC DNA]</scope>
    <source>
        <strain evidence="1 2">Ae27</strain>
    </source>
</reference>